<dbReference type="Proteomes" id="UP000001542">
    <property type="component" value="Unassembled WGS sequence"/>
</dbReference>
<dbReference type="Pfam" id="PF08264">
    <property type="entry name" value="Anticodon_1"/>
    <property type="match status" value="1"/>
</dbReference>
<dbReference type="VEuPathDB" id="TrichDB:TVAG_217770"/>
<evidence type="ECO:0000256" key="2">
    <source>
        <dbReference type="ARBA" id="ARBA00022598"/>
    </source>
</evidence>
<dbReference type="OrthoDB" id="10249672at2759"/>
<evidence type="ECO:0000256" key="1">
    <source>
        <dbReference type="ARBA" id="ARBA00005594"/>
    </source>
</evidence>
<dbReference type="PANTHER" id="PTHR45794">
    <property type="entry name" value="LEUCYL-TRNA SYNTHETASE"/>
    <property type="match status" value="1"/>
</dbReference>
<dbReference type="GO" id="GO:0005524">
    <property type="term" value="F:ATP binding"/>
    <property type="evidence" value="ECO:0007669"/>
    <property type="project" value="UniProtKB-KW"/>
</dbReference>
<organism evidence="8 9">
    <name type="scientific">Trichomonas vaginalis (strain ATCC PRA-98 / G3)</name>
    <dbReference type="NCBI Taxonomy" id="412133"/>
    <lineage>
        <taxon>Eukaryota</taxon>
        <taxon>Metamonada</taxon>
        <taxon>Parabasalia</taxon>
        <taxon>Trichomonadida</taxon>
        <taxon>Trichomonadidae</taxon>
        <taxon>Trichomonas</taxon>
    </lineage>
</organism>
<dbReference type="InterPro" id="IPR009080">
    <property type="entry name" value="tRNAsynth_Ia_anticodon-bd"/>
</dbReference>
<name>A2F0M4_TRIV3</name>
<dbReference type="AlphaFoldDB" id="A2F0M4"/>
<keyword evidence="3" id="KW-0547">Nucleotide-binding</keyword>
<keyword evidence="5" id="KW-0648">Protein biosynthesis</keyword>
<evidence type="ECO:0000313" key="8">
    <source>
        <dbReference type="EMBL" id="EAY01539.1"/>
    </source>
</evidence>
<dbReference type="GO" id="GO:0006429">
    <property type="term" value="P:leucyl-tRNA aminoacylation"/>
    <property type="evidence" value="ECO:0007669"/>
    <property type="project" value="InterPro"/>
</dbReference>
<dbReference type="GO" id="GO:0004823">
    <property type="term" value="F:leucine-tRNA ligase activity"/>
    <property type="evidence" value="ECO:0007669"/>
    <property type="project" value="InterPro"/>
</dbReference>
<proteinExistence type="inferred from homology"/>
<evidence type="ECO:0000256" key="5">
    <source>
        <dbReference type="ARBA" id="ARBA00022917"/>
    </source>
</evidence>
<dbReference type="EMBL" id="DS113564">
    <property type="protein sequence ID" value="EAY01539.1"/>
    <property type="molecule type" value="Genomic_DNA"/>
</dbReference>
<dbReference type="InterPro" id="IPR004493">
    <property type="entry name" value="Leu-tRNA-synth_Ia_arc/euk"/>
</dbReference>
<evidence type="ECO:0000256" key="6">
    <source>
        <dbReference type="ARBA" id="ARBA00023146"/>
    </source>
</evidence>
<dbReference type="STRING" id="5722.A2F0M4"/>
<feature type="domain" description="Methionyl/Valyl/Leucyl/Isoleucyl-tRNA synthetase anticodon-binding" evidence="7">
    <location>
        <begin position="4"/>
        <end position="80"/>
    </location>
</feature>
<protein>
    <recommendedName>
        <fullName evidence="7">Methionyl/Valyl/Leucyl/Isoleucyl-tRNA synthetase anticodon-binding domain-containing protein</fullName>
    </recommendedName>
</protein>
<evidence type="ECO:0000259" key="7">
    <source>
        <dbReference type="Pfam" id="PF08264"/>
    </source>
</evidence>
<accession>A2F0M4</accession>
<gene>
    <name evidence="8" type="ORF">TVAG_217770</name>
</gene>
<keyword evidence="9" id="KW-1185">Reference proteome</keyword>
<keyword evidence="2" id="KW-0436">Ligase</keyword>
<keyword evidence="6" id="KW-0030">Aminoacyl-tRNA synthetase</keyword>
<dbReference type="PANTHER" id="PTHR45794:SF1">
    <property type="entry name" value="LEUCINE--TRNA LIGASE, CYTOPLASMIC"/>
    <property type="match status" value="1"/>
</dbReference>
<sequence>MAYKDALKACFFDLQNAWSDYNSSLEGVPISSILREKYINYSLLLLTPIAPQFTDYCWTKLLGHEKSIVLEPFPSSWSYDGRLFFEERFLQKTYKTIGFRIKKGKQLNTAAVFIKNDFTEVQLHVLAILRKHWDQKNNQFDDQTVMKEIQADEVLSKANKKEYMAFLNFYKEAVPEFGPFLLADKPEINQLELCNNNKSWFTKQLSAQGITNIEFYDSVPEGDLWDKTIVEQAQVYIPTANVILVQ</sequence>
<dbReference type="SMR" id="A2F0M4"/>
<dbReference type="InterPro" id="IPR013155">
    <property type="entry name" value="M/V/L/I-tRNA-synth_anticd-bd"/>
</dbReference>
<dbReference type="eggNOG" id="KOG0437">
    <property type="taxonomic scope" value="Eukaryota"/>
</dbReference>
<evidence type="ECO:0000256" key="4">
    <source>
        <dbReference type="ARBA" id="ARBA00022840"/>
    </source>
</evidence>
<comment type="similarity">
    <text evidence="1">Belongs to the class-I aminoacyl-tRNA synthetase family.</text>
</comment>
<evidence type="ECO:0000313" key="9">
    <source>
        <dbReference type="Proteomes" id="UP000001542"/>
    </source>
</evidence>
<dbReference type="SUPFAM" id="SSF47323">
    <property type="entry name" value="Anticodon-binding domain of a subclass of class I aminoacyl-tRNA synthetases"/>
    <property type="match status" value="1"/>
</dbReference>
<keyword evidence="4" id="KW-0067">ATP-binding</keyword>
<evidence type="ECO:0000256" key="3">
    <source>
        <dbReference type="ARBA" id="ARBA00022741"/>
    </source>
</evidence>
<dbReference type="VEuPathDB" id="TrichDB:TVAGG3_0928870"/>
<dbReference type="InParanoid" id="A2F0M4"/>
<reference evidence="8" key="1">
    <citation type="submission" date="2006-10" db="EMBL/GenBank/DDBJ databases">
        <authorList>
            <person name="Amadeo P."/>
            <person name="Zhao Q."/>
            <person name="Wortman J."/>
            <person name="Fraser-Liggett C."/>
            <person name="Carlton J."/>
        </authorList>
    </citation>
    <scope>NUCLEOTIDE SEQUENCE</scope>
    <source>
        <strain evidence="8">G3</strain>
    </source>
</reference>
<reference evidence="8" key="2">
    <citation type="journal article" date="2007" name="Science">
        <title>Draft genome sequence of the sexually transmitted pathogen Trichomonas vaginalis.</title>
        <authorList>
            <person name="Carlton J.M."/>
            <person name="Hirt R.P."/>
            <person name="Silva J.C."/>
            <person name="Delcher A.L."/>
            <person name="Schatz M."/>
            <person name="Zhao Q."/>
            <person name="Wortman J.R."/>
            <person name="Bidwell S.L."/>
            <person name="Alsmark U.C.M."/>
            <person name="Besteiro S."/>
            <person name="Sicheritz-Ponten T."/>
            <person name="Noel C.J."/>
            <person name="Dacks J.B."/>
            <person name="Foster P.G."/>
            <person name="Simillion C."/>
            <person name="Van de Peer Y."/>
            <person name="Miranda-Saavedra D."/>
            <person name="Barton G.J."/>
            <person name="Westrop G.D."/>
            <person name="Mueller S."/>
            <person name="Dessi D."/>
            <person name="Fiori P.L."/>
            <person name="Ren Q."/>
            <person name="Paulsen I."/>
            <person name="Zhang H."/>
            <person name="Bastida-Corcuera F.D."/>
            <person name="Simoes-Barbosa A."/>
            <person name="Brown M.T."/>
            <person name="Hayes R.D."/>
            <person name="Mukherjee M."/>
            <person name="Okumura C.Y."/>
            <person name="Schneider R."/>
            <person name="Smith A.J."/>
            <person name="Vanacova S."/>
            <person name="Villalvazo M."/>
            <person name="Haas B.J."/>
            <person name="Pertea M."/>
            <person name="Feldblyum T.V."/>
            <person name="Utterback T.R."/>
            <person name="Shu C.L."/>
            <person name="Osoegawa K."/>
            <person name="de Jong P.J."/>
            <person name="Hrdy I."/>
            <person name="Horvathova L."/>
            <person name="Zubacova Z."/>
            <person name="Dolezal P."/>
            <person name="Malik S.B."/>
            <person name="Logsdon J.M. Jr."/>
            <person name="Henze K."/>
            <person name="Gupta A."/>
            <person name="Wang C.C."/>
            <person name="Dunne R.L."/>
            <person name="Upcroft J.A."/>
            <person name="Upcroft P."/>
            <person name="White O."/>
            <person name="Salzberg S.L."/>
            <person name="Tang P."/>
            <person name="Chiu C.-H."/>
            <person name="Lee Y.-S."/>
            <person name="Embley T.M."/>
            <person name="Coombs G.H."/>
            <person name="Mottram J.C."/>
            <person name="Tachezy J."/>
            <person name="Fraser-Liggett C.M."/>
            <person name="Johnson P.J."/>
        </authorList>
    </citation>
    <scope>NUCLEOTIDE SEQUENCE [LARGE SCALE GENOMIC DNA]</scope>
    <source>
        <strain evidence="8">G3</strain>
    </source>
</reference>